<name>A0AC34Q2S5_9BILA</name>
<dbReference type="WBParaSite" id="JU765_v2.g124.t1">
    <property type="protein sequence ID" value="JU765_v2.g124.t1"/>
    <property type="gene ID" value="JU765_v2.g124"/>
</dbReference>
<proteinExistence type="predicted"/>
<reference evidence="2" key="1">
    <citation type="submission" date="2022-11" db="UniProtKB">
        <authorList>
            <consortium name="WormBaseParasite"/>
        </authorList>
    </citation>
    <scope>IDENTIFICATION</scope>
</reference>
<protein>
    <submittedName>
        <fullName evidence="2">Uncharacterized protein</fullName>
    </submittedName>
</protein>
<dbReference type="Proteomes" id="UP000887576">
    <property type="component" value="Unplaced"/>
</dbReference>
<organism evidence="1 2">
    <name type="scientific">Panagrolaimus sp. JU765</name>
    <dbReference type="NCBI Taxonomy" id="591449"/>
    <lineage>
        <taxon>Eukaryota</taxon>
        <taxon>Metazoa</taxon>
        <taxon>Ecdysozoa</taxon>
        <taxon>Nematoda</taxon>
        <taxon>Chromadorea</taxon>
        <taxon>Rhabditida</taxon>
        <taxon>Tylenchina</taxon>
        <taxon>Panagrolaimomorpha</taxon>
        <taxon>Panagrolaimoidea</taxon>
        <taxon>Panagrolaimidae</taxon>
        <taxon>Panagrolaimus</taxon>
    </lineage>
</organism>
<accession>A0AC34Q2S5</accession>
<sequence>MKTELLQTLLSLRQGKISSLAQQVRQRDMTTVGTDAENPEIKKMGFWSNFDPAFPTTAISMGANFILSNMFVFGLTGNAKLAYLAGVLTIPVSLISCVSAASEDFEKWKKMRHLREKGMPVKLMPYPYKFDWADYEIRKKQRELEKHITDAG</sequence>
<evidence type="ECO:0000313" key="2">
    <source>
        <dbReference type="WBParaSite" id="JU765_v2.g124.t1"/>
    </source>
</evidence>
<evidence type="ECO:0000313" key="1">
    <source>
        <dbReference type="Proteomes" id="UP000887576"/>
    </source>
</evidence>